<sequence length="192" mass="22421">MTPEDHLFPFKSGLATLSYQMHNSTEEMPSIYRLALPNLINRGYNDSDKKKKHEEQTKRLDSNYKRELNCNNQKSCMINWRNQLPSVPVSTNISLDECNQQAQDQSYSERGLKCICYTLEANSGQPLDNSDINYVEQITLIEGQNSRFKINNICERRWLRYDSGAQLRINNGRRSMARLMTSTFKQLERVSR</sequence>
<protein>
    <submittedName>
        <fullName evidence="1">Uncharacterized protein</fullName>
    </submittedName>
</protein>
<comment type="caution">
    <text evidence="1">The sequence shown here is derived from an EMBL/GenBank/DDBJ whole genome shotgun (WGS) entry which is preliminary data.</text>
</comment>
<gene>
    <name evidence="1" type="ORF">EZS28_016365</name>
</gene>
<evidence type="ECO:0000313" key="2">
    <source>
        <dbReference type="Proteomes" id="UP000324800"/>
    </source>
</evidence>
<dbReference type="AlphaFoldDB" id="A0A5J4VZM0"/>
<dbReference type="Proteomes" id="UP000324800">
    <property type="component" value="Unassembled WGS sequence"/>
</dbReference>
<name>A0A5J4VZM0_9EUKA</name>
<accession>A0A5J4VZM0</accession>
<evidence type="ECO:0000313" key="1">
    <source>
        <dbReference type="EMBL" id="KAA6388107.1"/>
    </source>
</evidence>
<reference evidence="1 2" key="1">
    <citation type="submission" date="2019-03" db="EMBL/GenBank/DDBJ databases">
        <title>Single cell metagenomics reveals metabolic interactions within the superorganism composed of flagellate Streblomastix strix and complex community of Bacteroidetes bacteria on its surface.</title>
        <authorList>
            <person name="Treitli S.C."/>
            <person name="Kolisko M."/>
            <person name="Husnik F."/>
            <person name="Keeling P."/>
            <person name="Hampl V."/>
        </authorList>
    </citation>
    <scope>NUCLEOTIDE SEQUENCE [LARGE SCALE GENOMIC DNA]</scope>
    <source>
        <strain evidence="1">ST1C</strain>
    </source>
</reference>
<proteinExistence type="predicted"/>
<dbReference type="EMBL" id="SNRW01004114">
    <property type="protein sequence ID" value="KAA6388107.1"/>
    <property type="molecule type" value="Genomic_DNA"/>
</dbReference>
<organism evidence="1 2">
    <name type="scientific">Streblomastix strix</name>
    <dbReference type="NCBI Taxonomy" id="222440"/>
    <lineage>
        <taxon>Eukaryota</taxon>
        <taxon>Metamonada</taxon>
        <taxon>Preaxostyla</taxon>
        <taxon>Oxymonadida</taxon>
        <taxon>Streblomastigidae</taxon>
        <taxon>Streblomastix</taxon>
    </lineage>
</organism>